<accession>A0A9J6RK63</accession>
<dbReference type="InterPro" id="IPR051685">
    <property type="entry name" value="Ycf3/AcsC/BcsC/TPR_MFPF"/>
</dbReference>
<feature type="signal peptide" evidence="4">
    <location>
        <begin position="1"/>
        <end position="26"/>
    </location>
</feature>
<dbReference type="RefSeq" id="WP_258330949.1">
    <property type="nucleotide sequence ID" value="NZ_JAPTGG010000004.1"/>
</dbReference>
<comment type="caution">
    <text evidence="5">The sequence shown here is derived from an EMBL/GenBank/DDBJ whole genome shotgun (WGS) entry which is preliminary data.</text>
</comment>
<name>A0A9J6RK63_9GAMM</name>
<dbReference type="PROSITE" id="PS50005">
    <property type="entry name" value="TPR"/>
    <property type="match status" value="1"/>
</dbReference>
<evidence type="ECO:0000256" key="2">
    <source>
        <dbReference type="ARBA" id="ARBA00022803"/>
    </source>
</evidence>
<dbReference type="PANTHER" id="PTHR44943">
    <property type="entry name" value="CELLULOSE SYNTHASE OPERON PROTEIN C"/>
    <property type="match status" value="1"/>
</dbReference>
<sequence length="228" mass="25826">MANYSHYCGLALLILLSACSSLTEQAGTSSEVSPGANTEQAAAQPLISPYQQQAKPAASEAKKVYAAAREAMAAEQWQQAEQHLQWIVAHYPEYSGPVLNLAIVAEQQGQPKQAEQYYRKAIQVNKNNLSAYNRYAIFLRQQGRFSDAENYYQKAIAVWQYDADSHRNLGILYELYMGRLADAKQHYQQYLQLREQAQPDFSPDKAYKQVQGWVIDVERRLQKQEAAG</sequence>
<dbReference type="Pfam" id="PF13432">
    <property type="entry name" value="TPR_16"/>
    <property type="match status" value="1"/>
</dbReference>
<evidence type="ECO:0000313" key="5">
    <source>
        <dbReference type="EMBL" id="MCZ0864796.1"/>
    </source>
</evidence>
<evidence type="ECO:0000256" key="3">
    <source>
        <dbReference type="PROSITE-ProRule" id="PRU00339"/>
    </source>
</evidence>
<gene>
    <name evidence="5" type="ORF">O0V09_06265</name>
</gene>
<dbReference type="Pfam" id="PF13424">
    <property type="entry name" value="TPR_12"/>
    <property type="match status" value="1"/>
</dbReference>
<reference evidence="5 6" key="1">
    <citation type="submission" date="2022-12" db="EMBL/GenBank/DDBJ databases">
        <title>Dasania phycosphaerae sp. nov., isolated from particulate material of the south coast of Korea.</title>
        <authorList>
            <person name="Jiang Y."/>
        </authorList>
    </citation>
    <scope>NUCLEOTIDE SEQUENCE [LARGE SCALE GENOMIC DNA]</scope>
    <source>
        <strain evidence="5 6">GY-19</strain>
    </source>
</reference>
<proteinExistence type="predicted"/>
<keyword evidence="1" id="KW-0677">Repeat</keyword>
<protein>
    <submittedName>
        <fullName evidence="5">Tetratricopeptide repeat protein</fullName>
    </submittedName>
</protein>
<evidence type="ECO:0000313" key="6">
    <source>
        <dbReference type="Proteomes" id="UP001069090"/>
    </source>
</evidence>
<evidence type="ECO:0000256" key="4">
    <source>
        <dbReference type="SAM" id="SignalP"/>
    </source>
</evidence>
<feature type="chain" id="PRO_5039909083" evidence="4">
    <location>
        <begin position="27"/>
        <end position="228"/>
    </location>
</feature>
<dbReference type="InterPro" id="IPR011990">
    <property type="entry name" value="TPR-like_helical_dom_sf"/>
</dbReference>
<evidence type="ECO:0000256" key="1">
    <source>
        <dbReference type="ARBA" id="ARBA00022737"/>
    </source>
</evidence>
<dbReference type="Proteomes" id="UP001069090">
    <property type="component" value="Unassembled WGS sequence"/>
</dbReference>
<keyword evidence="4" id="KW-0732">Signal</keyword>
<dbReference type="SUPFAM" id="SSF48452">
    <property type="entry name" value="TPR-like"/>
    <property type="match status" value="1"/>
</dbReference>
<dbReference type="PANTHER" id="PTHR44943:SF8">
    <property type="entry name" value="TPR REPEAT-CONTAINING PROTEIN MJ0263"/>
    <property type="match status" value="1"/>
</dbReference>
<dbReference type="AlphaFoldDB" id="A0A9J6RK63"/>
<feature type="repeat" description="TPR" evidence="3">
    <location>
        <begin position="95"/>
        <end position="128"/>
    </location>
</feature>
<dbReference type="InterPro" id="IPR019734">
    <property type="entry name" value="TPR_rpt"/>
</dbReference>
<organism evidence="5 6">
    <name type="scientific">Dasania phycosphaerae</name>
    <dbReference type="NCBI Taxonomy" id="2950436"/>
    <lineage>
        <taxon>Bacteria</taxon>
        <taxon>Pseudomonadati</taxon>
        <taxon>Pseudomonadota</taxon>
        <taxon>Gammaproteobacteria</taxon>
        <taxon>Cellvibrionales</taxon>
        <taxon>Spongiibacteraceae</taxon>
        <taxon>Dasania</taxon>
    </lineage>
</organism>
<dbReference type="Gene3D" id="1.25.40.10">
    <property type="entry name" value="Tetratricopeptide repeat domain"/>
    <property type="match status" value="2"/>
</dbReference>
<dbReference type="SMART" id="SM00028">
    <property type="entry name" value="TPR"/>
    <property type="match status" value="4"/>
</dbReference>
<keyword evidence="6" id="KW-1185">Reference proteome</keyword>
<keyword evidence="2 3" id="KW-0802">TPR repeat</keyword>
<dbReference type="EMBL" id="JAPTGG010000004">
    <property type="protein sequence ID" value="MCZ0864796.1"/>
    <property type="molecule type" value="Genomic_DNA"/>
</dbReference>